<organism evidence="3 4">
    <name type="scientific">Brachionus plicatilis</name>
    <name type="common">Marine rotifer</name>
    <name type="synonym">Brachionus muelleri</name>
    <dbReference type="NCBI Taxonomy" id="10195"/>
    <lineage>
        <taxon>Eukaryota</taxon>
        <taxon>Metazoa</taxon>
        <taxon>Spiralia</taxon>
        <taxon>Gnathifera</taxon>
        <taxon>Rotifera</taxon>
        <taxon>Eurotatoria</taxon>
        <taxon>Monogononta</taxon>
        <taxon>Pseudotrocha</taxon>
        <taxon>Ploima</taxon>
        <taxon>Brachionidae</taxon>
        <taxon>Brachionus</taxon>
    </lineage>
</organism>
<dbReference type="InterPro" id="IPR050585">
    <property type="entry name" value="Xaa-Pro_dipeptidyl-ppase/CocE"/>
</dbReference>
<comment type="caution">
    <text evidence="3">The sequence shown here is derived from an EMBL/GenBank/DDBJ whole genome shotgun (WGS) entry which is preliminary data.</text>
</comment>
<dbReference type="InterPro" id="IPR013736">
    <property type="entry name" value="Xaa-Pro_dipept_C"/>
</dbReference>
<protein>
    <submittedName>
        <fullName evidence="3">Hydrolase</fullName>
    </submittedName>
</protein>
<evidence type="ECO:0000259" key="2">
    <source>
        <dbReference type="SMART" id="SM00939"/>
    </source>
</evidence>
<accession>A0A3M7RFS3</accession>
<dbReference type="Pfam" id="PF08530">
    <property type="entry name" value="PepX_C"/>
    <property type="match status" value="1"/>
</dbReference>
<dbReference type="SMART" id="SM00939">
    <property type="entry name" value="PepX_C"/>
    <property type="match status" value="1"/>
</dbReference>
<feature type="domain" description="Xaa-Pro dipeptidyl-peptidase C-terminal" evidence="2">
    <location>
        <begin position="295"/>
        <end position="539"/>
    </location>
</feature>
<keyword evidence="1 3" id="KW-0378">Hydrolase</keyword>
<dbReference type="InterPro" id="IPR008979">
    <property type="entry name" value="Galactose-bd-like_sf"/>
</dbReference>
<dbReference type="Gene3D" id="2.60.120.260">
    <property type="entry name" value="Galactose-binding domain-like"/>
    <property type="match status" value="1"/>
</dbReference>
<dbReference type="PANTHER" id="PTHR43056">
    <property type="entry name" value="PEPTIDASE S9 PROLYL OLIGOPEPTIDASE"/>
    <property type="match status" value="1"/>
</dbReference>
<dbReference type="InterPro" id="IPR029058">
    <property type="entry name" value="AB_hydrolase_fold"/>
</dbReference>
<proteinExistence type="predicted"/>
<dbReference type="SUPFAM" id="SSF49785">
    <property type="entry name" value="Galactose-binding domain-like"/>
    <property type="match status" value="1"/>
</dbReference>
<dbReference type="EMBL" id="REGN01003539">
    <property type="protein sequence ID" value="RNA22095.1"/>
    <property type="molecule type" value="Genomic_DNA"/>
</dbReference>
<dbReference type="AlphaFoldDB" id="A0A3M7RFS3"/>
<sequence length="539" mass="61727">MRDGVKLAVDFYSVNQGKYPAILKITPYGRKLEVEYRPEAEYWFSQGYVFVIADSRGSGDSEGEFEFFANEGEDGYDLIEWISKQSWCNSQIAMIGHSYSGTNQWFIAAQQPPSLKCITPSATYGRPLEHPPYENALSIEWCLYWIGKIAKLKNNSMSWVNEDPSVWLKYKPLNTLDEFATGRVLPLFRKFLQHPTLDSFWEKIIIKPEEYSKINVPSLAFTGWYDGTLYGTVMRFREASLYSPNKNDHFIVIGPYMHNNAADGGYDFKTGKPAAKIGDIILDENVHLPGLNMTREFFDWCLKNKTRPNWDKSRLYITGSNKWVHGSFLIQDNYEDLYLYLSSLEGANSFSGDGKLSFDEPDFGKDSFDYDPNEPVRSDVDSRIFEPIDLNFYLNRSDFLVFTSDAIEKPITILGQVNLELTFSSNVRDTDFVAYLMDVQPDGRSIKLSSMGANQMRTRYREGFDKEVLLEKDKMYNLTIKMHEMGHTFQPGHRVRLAITSSFYPYISANPNTGNPIESDTSPPVKSTQTIYYGGPLMA</sequence>
<dbReference type="STRING" id="10195.A0A3M7RFS3"/>
<dbReference type="Proteomes" id="UP000276133">
    <property type="component" value="Unassembled WGS sequence"/>
</dbReference>
<dbReference type="InterPro" id="IPR005674">
    <property type="entry name" value="CocE/Ser_esterase"/>
</dbReference>
<dbReference type="NCBIfam" id="TIGR00976">
    <property type="entry name" value="CocE_NonD"/>
    <property type="match status" value="1"/>
</dbReference>
<gene>
    <name evidence="3" type="ORF">BpHYR1_029722</name>
</gene>
<dbReference type="Gene3D" id="3.40.50.1820">
    <property type="entry name" value="alpha/beta hydrolase"/>
    <property type="match status" value="1"/>
</dbReference>
<dbReference type="Gene3D" id="1.10.3020.10">
    <property type="entry name" value="alpha-amino acid ester hydrolase ( Helical cap domain)"/>
    <property type="match status" value="1"/>
</dbReference>
<dbReference type="Pfam" id="PF02129">
    <property type="entry name" value="Peptidase_S15"/>
    <property type="match status" value="1"/>
</dbReference>
<dbReference type="GO" id="GO:0008239">
    <property type="term" value="F:dipeptidyl-peptidase activity"/>
    <property type="evidence" value="ECO:0007669"/>
    <property type="project" value="InterPro"/>
</dbReference>
<dbReference type="InterPro" id="IPR000383">
    <property type="entry name" value="Xaa-Pro-like_dom"/>
</dbReference>
<dbReference type="OrthoDB" id="416441at2759"/>
<evidence type="ECO:0000256" key="1">
    <source>
        <dbReference type="ARBA" id="ARBA00022801"/>
    </source>
</evidence>
<dbReference type="PANTHER" id="PTHR43056:SF10">
    <property type="entry name" value="COCE_NOND FAMILY, PUTATIVE (AFU_ORTHOLOGUE AFUA_7G00600)-RELATED"/>
    <property type="match status" value="1"/>
</dbReference>
<evidence type="ECO:0000313" key="3">
    <source>
        <dbReference type="EMBL" id="RNA22095.1"/>
    </source>
</evidence>
<keyword evidence="4" id="KW-1185">Reference proteome</keyword>
<dbReference type="SUPFAM" id="SSF53474">
    <property type="entry name" value="alpha/beta-Hydrolases"/>
    <property type="match status" value="1"/>
</dbReference>
<evidence type="ECO:0000313" key="4">
    <source>
        <dbReference type="Proteomes" id="UP000276133"/>
    </source>
</evidence>
<reference evidence="3 4" key="1">
    <citation type="journal article" date="2018" name="Sci. Rep.">
        <title>Genomic signatures of local adaptation to the degree of environmental predictability in rotifers.</title>
        <authorList>
            <person name="Franch-Gras L."/>
            <person name="Hahn C."/>
            <person name="Garcia-Roger E.M."/>
            <person name="Carmona M.J."/>
            <person name="Serra M."/>
            <person name="Gomez A."/>
        </authorList>
    </citation>
    <scope>NUCLEOTIDE SEQUENCE [LARGE SCALE GENOMIC DNA]</scope>
    <source>
        <strain evidence="3">HYR1</strain>
    </source>
</reference>
<name>A0A3M7RFS3_BRAPC</name>